<dbReference type="PANTHER" id="PTHR30290">
    <property type="entry name" value="PERIPLASMIC BINDING COMPONENT OF ABC TRANSPORTER"/>
    <property type="match status" value="1"/>
</dbReference>
<organism evidence="6 7">
    <name type="scientific">Paractinoplanes globisporus</name>
    <dbReference type="NCBI Taxonomy" id="113565"/>
    <lineage>
        <taxon>Bacteria</taxon>
        <taxon>Bacillati</taxon>
        <taxon>Actinomycetota</taxon>
        <taxon>Actinomycetes</taxon>
        <taxon>Micromonosporales</taxon>
        <taxon>Micromonosporaceae</taxon>
        <taxon>Paractinoplanes</taxon>
    </lineage>
</organism>
<evidence type="ECO:0000256" key="2">
    <source>
        <dbReference type="ARBA" id="ARBA00022448"/>
    </source>
</evidence>
<dbReference type="Gene3D" id="3.40.190.10">
    <property type="entry name" value="Periplasmic binding protein-like II"/>
    <property type="match status" value="1"/>
</dbReference>
<evidence type="ECO:0000256" key="3">
    <source>
        <dbReference type="ARBA" id="ARBA00022729"/>
    </source>
</evidence>
<sequence>MRQPVLARKLISAGATAALIIGLAACSSNSDKPSSGAGVTLVVAGQSDNLTQSFNPYLPNTAQGLMFSPGGSPGFIYEPLVQINTVDIGKDIPWLAKSWEWSNGNKTLTTHLQTGVTWSDGKPFTSADVVFTYGLLKQYPALNAGGVPNSTVTAPDDNTVVFTFDQPSQQLFTNIVSAPIVSQHVWSTAGDPTKYPDANPVGTGAYELGSYSPQSILLKANPHYWQGAPKGVTGLRFVAYKDNQGQTNALVSGQADWGGTYIADAEKTYLSKSKDNHYWAPLAGTDGLIPNLTVWPLSDLAFRQAISLGVNRTAIGAASGLPPATSVTGLPMPAYESQVSPALKGKDFTQDVAGAKAKLEGDGFTMGSDGYYAKDGKRAEFSISFPGAYTDIAARVQVMVSQLKDIGIKLNIDTVAVNDINNLTATGKFQSTQGYPVNSAPRAFSYYNDTINPNLYYPIGKATPTFQNIERYQNPQLAELFKQYPLATTDDQRQTIINQIQQIFVDDLPWIPMFYWGSYGNWSSAKVTGWPSQDNPYFSPVPNEVVALRLTPVK</sequence>
<feature type="chain" id="PRO_5047031363" evidence="4">
    <location>
        <begin position="18"/>
        <end position="554"/>
    </location>
</feature>
<dbReference type="RefSeq" id="WP_020509892.1">
    <property type="nucleotide sequence ID" value="NZ_JBIAZU010000004.1"/>
</dbReference>
<dbReference type="PIRSF" id="PIRSF002741">
    <property type="entry name" value="MppA"/>
    <property type="match status" value="1"/>
</dbReference>
<keyword evidence="7" id="KW-1185">Reference proteome</keyword>
<keyword evidence="2" id="KW-0813">Transport</keyword>
<accession>A0ABW6WFD1</accession>
<evidence type="ECO:0000256" key="1">
    <source>
        <dbReference type="ARBA" id="ARBA00005695"/>
    </source>
</evidence>
<keyword evidence="3 4" id="KW-0732">Signal</keyword>
<evidence type="ECO:0000313" key="7">
    <source>
        <dbReference type="Proteomes" id="UP001602245"/>
    </source>
</evidence>
<proteinExistence type="inferred from homology"/>
<dbReference type="PROSITE" id="PS51257">
    <property type="entry name" value="PROKAR_LIPOPROTEIN"/>
    <property type="match status" value="1"/>
</dbReference>
<reference evidence="6 7" key="1">
    <citation type="submission" date="2024-10" db="EMBL/GenBank/DDBJ databases">
        <title>The Natural Products Discovery Center: Release of the First 8490 Sequenced Strains for Exploring Actinobacteria Biosynthetic Diversity.</title>
        <authorList>
            <person name="Kalkreuter E."/>
            <person name="Kautsar S.A."/>
            <person name="Yang D."/>
            <person name="Bader C.D."/>
            <person name="Teijaro C.N."/>
            <person name="Fluegel L."/>
            <person name="Davis C.M."/>
            <person name="Simpson J.R."/>
            <person name="Lauterbach L."/>
            <person name="Steele A.D."/>
            <person name="Gui C."/>
            <person name="Meng S."/>
            <person name="Li G."/>
            <person name="Viehrig K."/>
            <person name="Ye F."/>
            <person name="Su P."/>
            <person name="Kiefer A.F."/>
            <person name="Nichols A."/>
            <person name="Cepeda A.J."/>
            <person name="Yan W."/>
            <person name="Fan B."/>
            <person name="Jiang Y."/>
            <person name="Adhikari A."/>
            <person name="Zheng C.-J."/>
            <person name="Schuster L."/>
            <person name="Cowan T.M."/>
            <person name="Smanski M.J."/>
            <person name="Chevrette M.G."/>
            <person name="De Carvalho L.P.S."/>
            <person name="Shen B."/>
        </authorList>
    </citation>
    <scope>NUCLEOTIDE SEQUENCE [LARGE SCALE GENOMIC DNA]</scope>
    <source>
        <strain evidence="6 7">NPDC000087</strain>
    </source>
</reference>
<dbReference type="SUPFAM" id="SSF53850">
    <property type="entry name" value="Periplasmic binding protein-like II"/>
    <property type="match status" value="1"/>
</dbReference>
<comment type="caution">
    <text evidence="6">The sequence shown here is derived from an EMBL/GenBank/DDBJ whole genome shotgun (WGS) entry which is preliminary data.</text>
</comment>
<dbReference type="Pfam" id="PF00496">
    <property type="entry name" value="SBP_bac_5"/>
    <property type="match status" value="1"/>
</dbReference>
<dbReference type="CDD" id="cd08509">
    <property type="entry name" value="PBP2_TmCBP_oligosaccharides_like"/>
    <property type="match status" value="1"/>
</dbReference>
<evidence type="ECO:0000259" key="5">
    <source>
        <dbReference type="Pfam" id="PF00496"/>
    </source>
</evidence>
<evidence type="ECO:0000256" key="4">
    <source>
        <dbReference type="SAM" id="SignalP"/>
    </source>
</evidence>
<dbReference type="Gene3D" id="3.10.105.10">
    <property type="entry name" value="Dipeptide-binding Protein, Domain 3"/>
    <property type="match status" value="1"/>
</dbReference>
<dbReference type="InterPro" id="IPR000914">
    <property type="entry name" value="SBP_5_dom"/>
</dbReference>
<dbReference type="Gene3D" id="3.90.76.10">
    <property type="entry name" value="Dipeptide-binding Protein, Domain 1"/>
    <property type="match status" value="1"/>
</dbReference>
<dbReference type="Proteomes" id="UP001602245">
    <property type="component" value="Unassembled WGS sequence"/>
</dbReference>
<comment type="similarity">
    <text evidence="1">Belongs to the bacterial solute-binding protein 5 family.</text>
</comment>
<feature type="domain" description="Solute-binding protein family 5" evidence="5">
    <location>
        <begin position="92"/>
        <end position="448"/>
    </location>
</feature>
<dbReference type="InterPro" id="IPR030678">
    <property type="entry name" value="Peptide/Ni-bd"/>
</dbReference>
<name>A0ABW6WFD1_9ACTN</name>
<gene>
    <name evidence="6" type="ORF">ACFY35_21430</name>
</gene>
<dbReference type="InterPro" id="IPR039424">
    <property type="entry name" value="SBP_5"/>
</dbReference>
<protein>
    <submittedName>
        <fullName evidence="6">ABC transporter substrate-binding protein</fullName>
    </submittedName>
</protein>
<feature type="signal peptide" evidence="4">
    <location>
        <begin position="1"/>
        <end position="17"/>
    </location>
</feature>
<evidence type="ECO:0000313" key="6">
    <source>
        <dbReference type="EMBL" id="MFF5292010.1"/>
    </source>
</evidence>
<dbReference type="PANTHER" id="PTHR30290:SF9">
    <property type="entry name" value="OLIGOPEPTIDE-BINDING PROTEIN APPA"/>
    <property type="match status" value="1"/>
</dbReference>
<dbReference type="EMBL" id="JBIAZU010000004">
    <property type="protein sequence ID" value="MFF5292010.1"/>
    <property type="molecule type" value="Genomic_DNA"/>
</dbReference>